<gene>
    <name evidence="1" type="ORF">LC586_23510</name>
</gene>
<keyword evidence="2" id="KW-1185">Reference proteome</keyword>
<evidence type="ECO:0000313" key="2">
    <source>
        <dbReference type="Proteomes" id="UP001199525"/>
    </source>
</evidence>
<dbReference type="Proteomes" id="UP001199525">
    <property type="component" value="Unassembled WGS sequence"/>
</dbReference>
<name>A0ABS8IE93_9NOSO</name>
<proteinExistence type="predicted"/>
<dbReference type="EMBL" id="JAIVFQ010000043">
    <property type="protein sequence ID" value="MCC5602084.1"/>
    <property type="molecule type" value="Genomic_DNA"/>
</dbReference>
<reference evidence="1 2" key="1">
    <citation type="journal article" date="2021" name="Microorganisms">
        <title>Genome Evolution of Filamentous Cyanobacterium Nostoc Species: From Facultative Symbiosis to Free Living.</title>
        <authorList>
            <person name="Huo D."/>
            <person name="Li H."/>
            <person name="Cai F."/>
            <person name="Guo X."/>
            <person name="Qiao Z."/>
            <person name="Wang W."/>
            <person name="Yu G."/>
            <person name="Li R."/>
        </authorList>
    </citation>
    <scope>NUCLEOTIDE SEQUENCE [LARGE SCALE GENOMIC DNA]</scope>
    <source>
        <strain evidence="1 2">CHAB 5714</strain>
    </source>
</reference>
<organism evidence="1 2">
    <name type="scientific">Nostoc favosum CHAB5714</name>
    <dbReference type="NCBI Taxonomy" id="2780399"/>
    <lineage>
        <taxon>Bacteria</taxon>
        <taxon>Bacillati</taxon>
        <taxon>Cyanobacteriota</taxon>
        <taxon>Cyanophyceae</taxon>
        <taxon>Nostocales</taxon>
        <taxon>Nostocaceae</taxon>
        <taxon>Nostoc</taxon>
        <taxon>Nostoc favosum</taxon>
    </lineage>
</organism>
<comment type="caution">
    <text evidence="1">The sequence shown here is derived from an EMBL/GenBank/DDBJ whole genome shotgun (WGS) entry which is preliminary data.</text>
</comment>
<protein>
    <submittedName>
        <fullName evidence="1">Uncharacterized protein</fullName>
    </submittedName>
</protein>
<evidence type="ECO:0000313" key="1">
    <source>
        <dbReference type="EMBL" id="MCC5602084.1"/>
    </source>
</evidence>
<accession>A0ABS8IE93</accession>
<dbReference type="RefSeq" id="WP_229487058.1">
    <property type="nucleotide sequence ID" value="NZ_JAIVFQ010000043.1"/>
</dbReference>
<sequence length="60" mass="7070">MRRQAFTAIPSHGAALYSDRSLDAPFPLRIRRAIAPLPRLIFPLVRTLRERLYSYKCLWK</sequence>